<evidence type="ECO:0000313" key="2">
    <source>
        <dbReference type="Proteomes" id="UP000176864"/>
    </source>
</evidence>
<dbReference type="AlphaFoldDB" id="A0A1F5NKL2"/>
<comment type="caution">
    <text evidence="1">The sequence shown here is derived from an EMBL/GenBank/DDBJ whole genome shotgun (WGS) entry which is preliminary data.</text>
</comment>
<gene>
    <name evidence="1" type="ORF">A2751_02765</name>
</gene>
<dbReference type="Proteomes" id="UP000176864">
    <property type="component" value="Unassembled WGS sequence"/>
</dbReference>
<evidence type="ECO:0000313" key="1">
    <source>
        <dbReference type="EMBL" id="OGE77940.1"/>
    </source>
</evidence>
<name>A0A1F5NKL2_9BACT</name>
<proteinExistence type="predicted"/>
<dbReference type="STRING" id="1817824.A2751_02765"/>
<accession>A0A1F5NKL2</accession>
<reference evidence="1 2" key="1">
    <citation type="journal article" date="2016" name="Nat. Commun.">
        <title>Thousands of microbial genomes shed light on interconnected biogeochemical processes in an aquifer system.</title>
        <authorList>
            <person name="Anantharaman K."/>
            <person name="Brown C.T."/>
            <person name="Hug L.A."/>
            <person name="Sharon I."/>
            <person name="Castelle C.J."/>
            <person name="Probst A.J."/>
            <person name="Thomas B.C."/>
            <person name="Singh A."/>
            <person name="Wilkins M.J."/>
            <person name="Karaoz U."/>
            <person name="Brodie E.L."/>
            <person name="Williams K.H."/>
            <person name="Hubbard S.S."/>
            <person name="Banfield J.F."/>
        </authorList>
    </citation>
    <scope>NUCLEOTIDE SEQUENCE [LARGE SCALE GENOMIC DNA]</scope>
</reference>
<protein>
    <submittedName>
        <fullName evidence="1">Uncharacterized protein</fullName>
    </submittedName>
</protein>
<sequence length="257" mass="28719">MLLELEGYMPPEHLVDPEMKTTNADRFKANYPRVDKTFADRPEVHCAAKTVRDLTTVPDAVIHVNTNSAALTRIDSDVWTDRQSGCVVAYGHDGKEKLFAHVTPNDYLGYKHRGFPEAAQQQYVDVAVDRIVEPLKARGNPKDLKMVLLVNLAQENGGNYDRKQQEKDWLRLKQSFERYGMTVSIVELPLDSSAVLSSKENPDELTVVGQKASINARGTINSTDKNIEAYKVSLETASTRNNFLSRTRPAASQELAA</sequence>
<dbReference type="EMBL" id="MFEK01000016">
    <property type="protein sequence ID" value="OGE77940.1"/>
    <property type="molecule type" value="Genomic_DNA"/>
</dbReference>
<organism evidence="1 2">
    <name type="scientific">Candidatus Doudnabacteria bacterium RIFCSPHIGHO2_01_FULL_46_14</name>
    <dbReference type="NCBI Taxonomy" id="1817824"/>
    <lineage>
        <taxon>Bacteria</taxon>
        <taxon>Candidatus Doudnaibacteriota</taxon>
    </lineage>
</organism>